<reference evidence="4" key="1">
    <citation type="submission" date="2015-07" db="EMBL/GenBank/DDBJ databases">
        <authorList>
            <person name="Graham D.E."/>
            <person name="Giannone R.J."/>
            <person name="Gulvik C.A."/>
            <person name="Hettich R.L."/>
            <person name="Klingeman D.M."/>
            <person name="Mahan K.M."/>
            <person name="Parry R.J."/>
            <person name="Spain J.C."/>
        </authorList>
    </citation>
    <scope>NUCLEOTIDE SEQUENCE [LARGE SCALE GENOMIC DNA]</scope>
    <source>
        <strain evidence="4">ATCC 27428</strain>
    </source>
</reference>
<dbReference type="EMBL" id="JACHJF010000018">
    <property type="protein sequence ID" value="MBB5121471.1"/>
    <property type="molecule type" value="Genomic_DNA"/>
</dbReference>
<dbReference type="Pfam" id="PF04149">
    <property type="entry name" value="DUF397"/>
    <property type="match status" value="1"/>
</dbReference>
<keyword evidence="4" id="KW-1185">Reference proteome</keyword>
<reference evidence="2 5" key="3">
    <citation type="submission" date="2020-08" db="EMBL/GenBank/DDBJ databases">
        <title>Genomic Encyclopedia of Type Strains, Phase III (KMG-III): the genomes of soil and plant-associated and newly described type strains.</title>
        <authorList>
            <person name="Whitman W."/>
        </authorList>
    </citation>
    <scope>NUCLEOTIDE SEQUENCE [LARGE SCALE GENOMIC DNA]</scope>
    <source>
        <strain evidence="2 5">CECT 3259</strain>
    </source>
</reference>
<comment type="caution">
    <text evidence="3">The sequence shown here is derived from an EMBL/GenBank/DDBJ whole genome shotgun (WGS) entry which is preliminary data.</text>
</comment>
<reference evidence="3" key="2">
    <citation type="submission" date="2015-07" db="EMBL/GenBank/DDBJ databases">
        <authorList>
            <person name="Noorani M."/>
        </authorList>
    </citation>
    <scope>NUCLEOTIDE SEQUENCE [LARGE SCALE GENOMIC DNA]</scope>
    <source>
        <strain evidence="3">ATCC 27428</strain>
    </source>
</reference>
<dbReference type="AlphaFoldDB" id="A0A2N8NYP2"/>
<organism evidence="3 4">
    <name type="scientific">Streptomyces eurocidicus</name>
    <name type="common">Streptoverticillium eurocidicus</name>
    <dbReference type="NCBI Taxonomy" id="66423"/>
    <lineage>
        <taxon>Bacteria</taxon>
        <taxon>Bacillati</taxon>
        <taxon>Actinomycetota</taxon>
        <taxon>Actinomycetes</taxon>
        <taxon>Kitasatosporales</taxon>
        <taxon>Streptomycetaceae</taxon>
        <taxon>Streptomyces</taxon>
    </lineage>
</organism>
<proteinExistence type="predicted"/>
<sequence>MDGDIRLGVRTLQWVKSSYSGGAGTECVEMARTTDRMTAVRDSKGAGRPVLTFSCTAWAEFVEGVRRGAIA</sequence>
<dbReference type="OrthoDB" id="4323652at2"/>
<evidence type="ECO:0000259" key="1">
    <source>
        <dbReference type="Pfam" id="PF04149"/>
    </source>
</evidence>
<dbReference type="RefSeq" id="WP_102918671.1">
    <property type="nucleotide sequence ID" value="NZ_JACHJF010000018.1"/>
</dbReference>
<evidence type="ECO:0000313" key="4">
    <source>
        <dbReference type="Proteomes" id="UP000235945"/>
    </source>
</evidence>
<gene>
    <name evidence="3" type="ORF">AF335_14080</name>
    <name evidence="2" type="ORF">FHS36_004925</name>
</gene>
<dbReference type="Proteomes" id="UP000528608">
    <property type="component" value="Unassembled WGS sequence"/>
</dbReference>
<accession>A0A2N8NYP2</accession>
<evidence type="ECO:0000313" key="2">
    <source>
        <dbReference type="EMBL" id="MBB5121471.1"/>
    </source>
</evidence>
<dbReference type="Proteomes" id="UP000235945">
    <property type="component" value="Unassembled WGS sequence"/>
</dbReference>
<evidence type="ECO:0000313" key="5">
    <source>
        <dbReference type="Proteomes" id="UP000528608"/>
    </source>
</evidence>
<dbReference type="InterPro" id="IPR007278">
    <property type="entry name" value="DUF397"/>
</dbReference>
<feature type="domain" description="DUF397" evidence="1">
    <location>
        <begin position="12"/>
        <end position="66"/>
    </location>
</feature>
<dbReference type="EMBL" id="LGUI01000003">
    <property type="protein sequence ID" value="PNE33891.1"/>
    <property type="molecule type" value="Genomic_DNA"/>
</dbReference>
<evidence type="ECO:0000313" key="3">
    <source>
        <dbReference type="EMBL" id="PNE33891.1"/>
    </source>
</evidence>
<name>A0A2N8NYP2_STREU</name>
<protein>
    <recommendedName>
        <fullName evidence="1">DUF397 domain-containing protein</fullName>
    </recommendedName>
</protein>